<dbReference type="NCBIfam" id="TIGR02985">
    <property type="entry name" value="Sig70_bacteroi1"/>
    <property type="match status" value="1"/>
</dbReference>
<keyword evidence="2" id="KW-0805">Transcription regulation</keyword>
<dbReference type="Proteomes" id="UP000192796">
    <property type="component" value="Unassembled WGS sequence"/>
</dbReference>
<evidence type="ECO:0000313" key="8">
    <source>
        <dbReference type="Proteomes" id="UP000192796"/>
    </source>
</evidence>
<dbReference type="GO" id="GO:0006352">
    <property type="term" value="P:DNA-templated transcription initiation"/>
    <property type="evidence" value="ECO:0007669"/>
    <property type="project" value="InterPro"/>
</dbReference>
<dbReference type="InterPro" id="IPR007627">
    <property type="entry name" value="RNA_pol_sigma70_r2"/>
</dbReference>
<name>A0A1V9G704_9BACT</name>
<comment type="caution">
    <text evidence="7">The sequence shown here is derived from an EMBL/GenBank/DDBJ whole genome shotgun (WGS) entry which is preliminary data.</text>
</comment>
<dbReference type="PANTHER" id="PTHR43133">
    <property type="entry name" value="RNA POLYMERASE ECF-TYPE SIGMA FACTO"/>
    <property type="match status" value="1"/>
</dbReference>
<protein>
    <recommendedName>
        <fullName evidence="9">HTH luxR-type domain-containing protein</fullName>
    </recommendedName>
</protein>
<keyword evidence="3" id="KW-0731">Sigma factor</keyword>
<sequence>MKGKYQLYDDECLLSLIANDDEHAFHVLYDRYWKKLLAHALVKLGSAEEAEEIVQTVFINLWRRRHTLQLRFTLATYIASMLKYEIIEHLARQKKESTLKQVLISSRPAEDHSTLEWLDYEQLQEDMERTIAALPEKCRLVFRLSREEGLSGKQIASSLNISPKTVEAHMNKALKLLRASLQQLFSFL</sequence>
<dbReference type="STRING" id="1703345.A3860_12535"/>
<evidence type="ECO:0000313" key="7">
    <source>
        <dbReference type="EMBL" id="OQP66324.1"/>
    </source>
</evidence>
<dbReference type="Pfam" id="PF08281">
    <property type="entry name" value="Sigma70_r4_2"/>
    <property type="match status" value="1"/>
</dbReference>
<dbReference type="GO" id="GO:0003677">
    <property type="term" value="F:DNA binding"/>
    <property type="evidence" value="ECO:0007669"/>
    <property type="project" value="InterPro"/>
</dbReference>
<evidence type="ECO:0000256" key="1">
    <source>
        <dbReference type="ARBA" id="ARBA00010641"/>
    </source>
</evidence>
<dbReference type="NCBIfam" id="TIGR02937">
    <property type="entry name" value="sigma70-ECF"/>
    <property type="match status" value="1"/>
</dbReference>
<dbReference type="InterPro" id="IPR014284">
    <property type="entry name" value="RNA_pol_sigma-70_dom"/>
</dbReference>
<evidence type="ECO:0000259" key="6">
    <source>
        <dbReference type="Pfam" id="PF08281"/>
    </source>
</evidence>
<organism evidence="7 8">
    <name type="scientific">Niastella vici</name>
    <dbReference type="NCBI Taxonomy" id="1703345"/>
    <lineage>
        <taxon>Bacteria</taxon>
        <taxon>Pseudomonadati</taxon>
        <taxon>Bacteroidota</taxon>
        <taxon>Chitinophagia</taxon>
        <taxon>Chitinophagales</taxon>
        <taxon>Chitinophagaceae</taxon>
        <taxon>Niastella</taxon>
    </lineage>
</organism>
<dbReference type="SUPFAM" id="SSF88659">
    <property type="entry name" value="Sigma3 and sigma4 domains of RNA polymerase sigma factors"/>
    <property type="match status" value="1"/>
</dbReference>
<dbReference type="PANTHER" id="PTHR43133:SF46">
    <property type="entry name" value="RNA POLYMERASE SIGMA-70 FACTOR ECF SUBFAMILY"/>
    <property type="match status" value="1"/>
</dbReference>
<dbReference type="EMBL" id="LVYD01000002">
    <property type="protein sequence ID" value="OQP66324.1"/>
    <property type="molecule type" value="Genomic_DNA"/>
</dbReference>
<evidence type="ECO:0000259" key="5">
    <source>
        <dbReference type="Pfam" id="PF04542"/>
    </source>
</evidence>
<gene>
    <name evidence="7" type="ORF">A3860_12535</name>
</gene>
<dbReference type="InterPro" id="IPR013249">
    <property type="entry name" value="RNA_pol_sigma70_r4_t2"/>
</dbReference>
<proteinExistence type="inferred from homology"/>
<comment type="similarity">
    <text evidence="1">Belongs to the sigma-70 factor family. ECF subfamily.</text>
</comment>
<dbReference type="Pfam" id="PF04542">
    <property type="entry name" value="Sigma70_r2"/>
    <property type="match status" value="1"/>
</dbReference>
<evidence type="ECO:0000256" key="3">
    <source>
        <dbReference type="ARBA" id="ARBA00023082"/>
    </source>
</evidence>
<dbReference type="SUPFAM" id="SSF88946">
    <property type="entry name" value="Sigma2 domain of RNA polymerase sigma factors"/>
    <property type="match status" value="1"/>
</dbReference>
<feature type="domain" description="RNA polymerase sigma-70 region 2" evidence="5">
    <location>
        <begin position="28"/>
        <end position="95"/>
    </location>
</feature>
<keyword evidence="4" id="KW-0804">Transcription</keyword>
<dbReference type="CDD" id="cd06171">
    <property type="entry name" value="Sigma70_r4"/>
    <property type="match status" value="1"/>
</dbReference>
<keyword evidence="8" id="KW-1185">Reference proteome</keyword>
<dbReference type="InterPro" id="IPR039425">
    <property type="entry name" value="RNA_pol_sigma-70-like"/>
</dbReference>
<feature type="domain" description="RNA polymerase sigma factor 70 region 4 type 2" evidence="6">
    <location>
        <begin position="125"/>
        <end position="177"/>
    </location>
</feature>
<accession>A0A1V9G704</accession>
<dbReference type="Gene3D" id="1.10.10.10">
    <property type="entry name" value="Winged helix-like DNA-binding domain superfamily/Winged helix DNA-binding domain"/>
    <property type="match status" value="1"/>
</dbReference>
<reference evidence="7 8" key="1">
    <citation type="submission" date="2016-03" db="EMBL/GenBank/DDBJ databases">
        <title>Niastella vici sp. nov., isolated from farmland soil.</title>
        <authorList>
            <person name="Chen L."/>
            <person name="Wang D."/>
            <person name="Yang S."/>
            <person name="Wang G."/>
        </authorList>
    </citation>
    <scope>NUCLEOTIDE SEQUENCE [LARGE SCALE GENOMIC DNA]</scope>
    <source>
        <strain evidence="7 8">DJ57</strain>
    </source>
</reference>
<dbReference type="InterPro" id="IPR014327">
    <property type="entry name" value="RNA_pol_sigma70_bacteroid"/>
</dbReference>
<dbReference type="InterPro" id="IPR013325">
    <property type="entry name" value="RNA_pol_sigma_r2"/>
</dbReference>
<dbReference type="InterPro" id="IPR013324">
    <property type="entry name" value="RNA_pol_sigma_r3/r4-like"/>
</dbReference>
<evidence type="ECO:0000256" key="2">
    <source>
        <dbReference type="ARBA" id="ARBA00023015"/>
    </source>
</evidence>
<dbReference type="GO" id="GO:0016987">
    <property type="term" value="F:sigma factor activity"/>
    <property type="evidence" value="ECO:0007669"/>
    <property type="project" value="UniProtKB-KW"/>
</dbReference>
<dbReference type="InterPro" id="IPR036388">
    <property type="entry name" value="WH-like_DNA-bd_sf"/>
</dbReference>
<evidence type="ECO:0000256" key="4">
    <source>
        <dbReference type="ARBA" id="ARBA00023163"/>
    </source>
</evidence>
<dbReference type="OrthoDB" id="1097528at2"/>
<evidence type="ECO:0008006" key="9">
    <source>
        <dbReference type="Google" id="ProtNLM"/>
    </source>
</evidence>
<dbReference type="Gene3D" id="1.10.1740.10">
    <property type="match status" value="1"/>
</dbReference>
<dbReference type="AlphaFoldDB" id="A0A1V9G704"/>
<dbReference type="InterPro" id="IPR000792">
    <property type="entry name" value="Tscrpt_reg_LuxR_C"/>
</dbReference>
<dbReference type="RefSeq" id="WP_158085134.1">
    <property type="nucleotide sequence ID" value="NZ_LVYD01000002.1"/>
</dbReference>
<dbReference type="PRINTS" id="PR00038">
    <property type="entry name" value="HTHLUXR"/>
</dbReference>